<comment type="function">
    <text evidence="4">This protein is one of the early assembly proteins of the 50S ribosomal subunit, although it is not seen to bind rRNA by itself. It is important during the early stages of 50S assembly.</text>
</comment>
<protein>
    <recommendedName>
        <fullName evidence="4">Large ribosomal subunit protein uL13</fullName>
    </recommendedName>
</protein>
<keyword evidence="3 4" id="KW-0687">Ribonucleoprotein</keyword>
<dbReference type="NCBIfam" id="TIGR01066">
    <property type="entry name" value="rplM_bact"/>
    <property type="match status" value="1"/>
</dbReference>
<comment type="similarity">
    <text evidence="1 4">Belongs to the universal ribosomal protein uL13 family.</text>
</comment>
<dbReference type="CDD" id="cd00392">
    <property type="entry name" value="Ribosomal_L13"/>
    <property type="match status" value="1"/>
</dbReference>
<evidence type="ECO:0000256" key="3">
    <source>
        <dbReference type="ARBA" id="ARBA00023274"/>
    </source>
</evidence>
<dbReference type="PANTHER" id="PTHR11545:SF2">
    <property type="entry name" value="LARGE RIBOSOMAL SUBUNIT PROTEIN UL13M"/>
    <property type="match status" value="1"/>
</dbReference>
<evidence type="ECO:0000256" key="2">
    <source>
        <dbReference type="ARBA" id="ARBA00022980"/>
    </source>
</evidence>
<organism evidence="5 6">
    <name type="scientific">Candidatus Shapirobacteria bacterium CG03_land_8_20_14_0_80_39_12</name>
    <dbReference type="NCBI Taxonomy" id="1974879"/>
    <lineage>
        <taxon>Bacteria</taxon>
        <taxon>Candidatus Shapironibacteriota</taxon>
    </lineage>
</organism>
<dbReference type="Pfam" id="PF00572">
    <property type="entry name" value="Ribosomal_L13"/>
    <property type="match status" value="1"/>
</dbReference>
<evidence type="ECO:0000313" key="6">
    <source>
        <dbReference type="Proteomes" id="UP000229631"/>
    </source>
</evidence>
<dbReference type="GO" id="GO:0005840">
    <property type="term" value="C:ribosome"/>
    <property type="evidence" value="ECO:0007669"/>
    <property type="project" value="UniProtKB-KW"/>
</dbReference>
<dbReference type="GO" id="GO:0017148">
    <property type="term" value="P:negative regulation of translation"/>
    <property type="evidence" value="ECO:0007669"/>
    <property type="project" value="TreeGrafter"/>
</dbReference>
<dbReference type="GO" id="GO:0003729">
    <property type="term" value="F:mRNA binding"/>
    <property type="evidence" value="ECO:0007669"/>
    <property type="project" value="TreeGrafter"/>
</dbReference>
<dbReference type="PANTHER" id="PTHR11545">
    <property type="entry name" value="RIBOSOMAL PROTEIN L13"/>
    <property type="match status" value="1"/>
</dbReference>
<evidence type="ECO:0000313" key="5">
    <source>
        <dbReference type="EMBL" id="PIV01539.1"/>
    </source>
</evidence>
<dbReference type="InterPro" id="IPR005823">
    <property type="entry name" value="Ribosomal_uL13_bac-type"/>
</dbReference>
<comment type="caution">
    <text evidence="5">The sequence shown here is derived from an EMBL/GenBank/DDBJ whole genome shotgun (WGS) entry which is preliminary data.</text>
</comment>
<dbReference type="Proteomes" id="UP000229631">
    <property type="component" value="Unassembled WGS sequence"/>
</dbReference>
<dbReference type="SUPFAM" id="SSF52161">
    <property type="entry name" value="Ribosomal protein L13"/>
    <property type="match status" value="1"/>
</dbReference>
<keyword evidence="2 4" id="KW-0689">Ribosomal protein</keyword>
<accession>A0A2M7BEN2</accession>
<sequence length="146" mass="16807">MIKATRKEEIKRKWHLLDAKGQILGRLASKITPLLLGKGKPYFVKNLDCGDFVIVINAQEVVLTGKKELEKIYTHYSGYPGGLKRTTVAKMRETHPERIIEASVFNMLPKNKLRALWMSKLHVFADEKHPYADKLKPEKEENAKNH</sequence>
<reference evidence="6" key="1">
    <citation type="submission" date="2017-09" db="EMBL/GenBank/DDBJ databases">
        <title>Depth-based differentiation of microbial function through sediment-hosted aquifers and enrichment of novel symbionts in the deep terrestrial subsurface.</title>
        <authorList>
            <person name="Probst A.J."/>
            <person name="Ladd B."/>
            <person name="Jarett J.K."/>
            <person name="Geller-Mcgrath D.E."/>
            <person name="Sieber C.M.K."/>
            <person name="Emerson J.B."/>
            <person name="Anantharaman K."/>
            <person name="Thomas B.C."/>
            <person name="Malmstrom R."/>
            <person name="Stieglmeier M."/>
            <person name="Klingl A."/>
            <person name="Woyke T."/>
            <person name="Ryan C.M."/>
            <person name="Banfield J.F."/>
        </authorList>
    </citation>
    <scope>NUCLEOTIDE SEQUENCE [LARGE SCALE GENOMIC DNA]</scope>
</reference>
<dbReference type="InterPro" id="IPR036899">
    <property type="entry name" value="Ribosomal_uL13_sf"/>
</dbReference>
<dbReference type="EMBL" id="PEVC01000019">
    <property type="protein sequence ID" value="PIV01539.1"/>
    <property type="molecule type" value="Genomic_DNA"/>
</dbReference>
<dbReference type="AlphaFoldDB" id="A0A2M7BEN2"/>
<name>A0A2M7BEN2_9BACT</name>
<evidence type="ECO:0000256" key="1">
    <source>
        <dbReference type="ARBA" id="ARBA00006227"/>
    </source>
</evidence>
<dbReference type="HAMAP" id="MF_01366">
    <property type="entry name" value="Ribosomal_uL13"/>
    <property type="match status" value="1"/>
</dbReference>
<dbReference type="PIRSF" id="PIRSF002181">
    <property type="entry name" value="Ribosomal_L13"/>
    <property type="match status" value="1"/>
</dbReference>
<dbReference type="GO" id="GO:0003735">
    <property type="term" value="F:structural constituent of ribosome"/>
    <property type="evidence" value="ECO:0007669"/>
    <property type="project" value="InterPro"/>
</dbReference>
<dbReference type="GO" id="GO:1990904">
    <property type="term" value="C:ribonucleoprotein complex"/>
    <property type="evidence" value="ECO:0007669"/>
    <property type="project" value="UniProtKB-KW"/>
</dbReference>
<proteinExistence type="inferred from homology"/>
<evidence type="ECO:0000256" key="4">
    <source>
        <dbReference type="HAMAP-Rule" id="MF_01366"/>
    </source>
</evidence>
<dbReference type="GO" id="GO:0006412">
    <property type="term" value="P:translation"/>
    <property type="evidence" value="ECO:0007669"/>
    <property type="project" value="UniProtKB-UniRule"/>
</dbReference>
<gene>
    <name evidence="4" type="primary">rplM</name>
    <name evidence="5" type="ORF">COS54_00885</name>
</gene>
<comment type="subunit">
    <text evidence="4">Part of the 50S ribosomal subunit.</text>
</comment>
<dbReference type="InterPro" id="IPR005822">
    <property type="entry name" value="Ribosomal_uL13"/>
</dbReference>
<dbReference type="Gene3D" id="3.90.1180.10">
    <property type="entry name" value="Ribosomal protein L13"/>
    <property type="match status" value="1"/>
</dbReference>